<proteinExistence type="predicted"/>
<dbReference type="Proteomes" id="UP001642540">
    <property type="component" value="Unassembled WGS sequence"/>
</dbReference>
<organism evidence="1 2">
    <name type="scientific">Orchesella dallaii</name>
    <dbReference type="NCBI Taxonomy" id="48710"/>
    <lineage>
        <taxon>Eukaryota</taxon>
        <taxon>Metazoa</taxon>
        <taxon>Ecdysozoa</taxon>
        <taxon>Arthropoda</taxon>
        <taxon>Hexapoda</taxon>
        <taxon>Collembola</taxon>
        <taxon>Entomobryomorpha</taxon>
        <taxon>Entomobryoidea</taxon>
        <taxon>Orchesellidae</taxon>
        <taxon>Orchesellinae</taxon>
        <taxon>Orchesella</taxon>
    </lineage>
</organism>
<name>A0ABP1QM37_9HEXA</name>
<evidence type="ECO:0000313" key="1">
    <source>
        <dbReference type="EMBL" id="CAL8107930.1"/>
    </source>
</evidence>
<reference evidence="1 2" key="1">
    <citation type="submission" date="2024-08" db="EMBL/GenBank/DDBJ databases">
        <authorList>
            <person name="Cucini C."/>
            <person name="Frati F."/>
        </authorList>
    </citation>
    <scope>NUCLEOTIDE SEQUENCE [LARGE SCALE GENOMIC DNA]</scope>
</reference>
<comment type="caution">
    <text evidence="1">The sequence shown here is derived from an EMBL/GenBank/DDBJ whole genome shotgun (WGS) entry which is preliminary data.</text>
</comment>
<sequence length="230" mass="26728">MSYNPDGVQDLLEALTKYDLEIRLPEIINAQKLLQVVKQCAELKRTEQSVAILQVEIDFEINECYEKSYRCLMLQLQLAETVSAGRLDDEFALICESLVEIRKNFVINIKGRYQSRIQEVFQKLKELEYLAPLRQSCSEWVARMFAEDPEALVNQLEECKTKVDTAHKFLQEFKQEMESSRESFHRQIDMGIQMSKSLVEISQRKDSVSLVLLFTGFYLPTPNDEPLAEC</sequence>
<gene>
    <name evidence="1" type="ORF">ODALV1_LOCUS12816</name>
</gene>
<evidence type="ECO:0000313" key="2">
    <source>
        <dbReference type="Proteomes" id="UP001642540"/>
    </source>
</evidence>
<dbReference type="EMBL" id="CAXLJM020000039">
    <property type="protein sequence ID" value="CAL8107930.1"/>
    <property type="molecule type" value="Genomic_DNA"/>
</dbReference>
<accession>A0ABP1QM37</accession>
<keyword evidence="2" id="KW-1185">Reference proteome</keyword>
<protein>
    <submittedName>
        <fullName evidence="1">Uncharacterized protein</fullName>
    </submittedName>
</protein>